<dbReference type="OrthoDB" id="9806408at2"/>
<protein>
    <recommendedName>
        <fullName evidence="8 10">Phosphate acyltransferase</fullName>
        <ecNumber evidence="8 10">2.3.1.274</ecNumber>
    </recommendedName>
    <alternativeName>
        <fullName evidence="10">Acyl-ACP phosphotransacylase</fullName>
    </alternativeName>
    <alternativeName>
        <fullName evidence="10">Acyl-[acyl-carrier-protein]--phosphate acyltransferase</fullName>
    </alternativeName>
    <alternativeName>
        <fullName evidence="10">Phosphate-acyl-ACP acyltransferase</fullName>
    </alternativeName>
</protein>
<dbReference type="InterPro" id="IPR003664">
    <property type="entry name" value="FA_synthesis"/>
</dbReference>
<dbReference type="GO" id="GO:0005737">
    <property type="term" value="C:cytoplasm"/>
    <property type="evidence" value="ECO:0007669"/>
    <property type="project" value="UniProtKB-SubCell"/>
</dbReference>
<comment type="caution">
    <text evidence="11">The sequence shown here is derived from an EMBL/GenBank/DDBJ whole genome shotgun (WGS) entry which is preliminary data.</text>
</comment>
<dbReference type="SUPFAM" id="SSF53659">
    <property type="entry name" value="Isocitrate/Isopropylmalate dehydrogenase-like"/>
    <property type="match status" value="1"/>
</dbReference>
<keyword evidence="12" id="KW-1185">Reference proteome</keyword>
<keyword evidence="5 10" id="KW-0443">Lipid metabolism</keyword>
<comment type="similarity">
    <text evidence="10">Belongs to the PlsX family.</text>
</comment>
<gene>
    <name evidence="10 11" type="primary">plsX</name>
    <name evidence="11" type="ORF">ENSA5_63510</name>
</gene>
<dbReference type="InterPro" id="IPR012281">
    <property type="entry name" value="Phospholipid_synth_PlsX-like"/>
</dbReference>
<keyword evidence="6 10" id="KW-0594">Phospholipid biosynthesis</keyword>
<evidence type="ECO:0000256" key="10">
    <source>
        <dbReference type="HAMAP-Rule" id="MF_00019"/>
    </source>
</evidence>
<accession>A0A2S9XCG7</accession>
<comment type="catalytic activity">
    <reaction evidence="1 10">
        <text>a fatty acyl-[ACP] + phosphate = an acyl phosphate + holo-[ACP]</text>
        <dbReference type="Rhea" id="RHEA:42292"/>
        <dbReference type="Rhea" id="RHEA-COMP:9685"/>
        <dbReference type="Rhea" id="RHEA-COMP:14125"/>
        <dbReference type="ChEBI" id="CHEBI:43474"/>
        <dbReference type="ChEBI" id="CHEBI:59918"/>
        <dbReference type="ChEBI" id="CHEBI:64479"/>
        <dbReference type="ChEBI" id="CHEBI:138651"/>
        <dbReference type="EC" id="2.3.1.274"/>
    </reaction>
</comment>
<name>A0A2S9XCG7_9BACT</name>
<evidence type="ECO:0000256" key="8">
    <source>
        <dbReference type="ARBA" id="ARBA00024069"/>
    </source>
</evidence>
<evidence type="ECO:0000256" key="6">
    <source>
        <dbReference type="ARBA" id="ARBA00023209"/>
    </source>
</evidence>
<evidence type="ECO:0000256" key="4">
    <source>
        <dbReference type="ARBA" id="ARBA00022679"/>
    </source>
</evidence>
<dbReference type="PIRSF" id="PIRSF002465">
    <property type="entry name" value="Phsphlp_syn_PlsX"/>
    <property type="match status" value="1"/>
</dbReference>
<dbReference type="PANTHER" id="PTHR30100:SF1">
    <property type="entry name" value="PHOSPHATE ACYLTRANSFERASE"/>
    <property type="match status" value="1"/>
</dbReference>
<dbReference type="HAMAP" id="MF_00019">
    <property type="entry name" value="PlsX"/>
    <property type="match status" value="1"/>
</dbReference>
<dbReference type="AlphaFoldDB" id="A0A2S9XCG7"/>
<dbReference type="EMBL" id="PVNK01000278">
    <property type="protein sequence ID" value="PRP90548.1"/>
    <property type="molecule type" value="Genomic_DNA"/>
</dbReference>
<evidence type="ECO:0000256" key="1">
    <source>
        <dbReference type="ARBA" id="ARBA00001232"/>
    </source>
</evidence>
<keyword evidence="3 10" id="KW-0444">Lipid biosynthesis</keyword>
<comment type="pathway">
    <text evidence="10">Lipid metabolism; phospholipid metabolism.</text>
</comment>
<dbReference type="GO" id="GO:0006633">
    <property type="term" value="P:fatty acid biosynthetic process"/>
    <property type="evidence" value="ECO:0007669"/>
    <property type="project" value="UniProtKB-UniRule"/>
</dbReference>
<reference evidence="11 12" key="1">
    <citation type="submission" date="2018-03" db="EMBL/GenBank/DDBJ databases">
        <title>Draft Genome Sequences of the Obligatory Marine Myxobacteria Enhygromyxa salina SWB005.</title>
        <authorList>
            <person name="Poehlein A."/>
            <person name="Moghaddam J.A."/>
            <person name="Harms H."/>
            <person name="Alanjari M."/>
            <person name="Koenig G.M."/>
            <person name="Daniel R."/>
            <person name="Schaeberle T.F."/>
        </authorList>
    </citation>
    <scope>NUCLEOTIDE SEQUENCE [LARGE SCALE GENOMIC DNA]</scope>
    <source>
        <strain evidence="11 12">SWB005</strain>
    </source>
</reference>
<dbReference type="Gene3D" id="3.40.718.10">
    <property type="entry name" value="Isopropylmalate Dehydrogenase"/>
    <property type="match status" value="1"/>
</dbReference>
<evidence type="ECO:0000256" key="5">
    <source>
        <dbReference type="ARBA" id="ARBA00023098"/>
    </source>
</evidence>
<dbReference type="EC" id="2.3.1.274" evidence="8 10"/>
<keyword evidence="2 10" id="KW-0963">Cytoplasm</keyword>
<evidence type="ECO:0000313" key="12">
    <source>
        <dbReference type="Proteomes" id="UP000237968"/>
    </source>
</evidence>
<comment type="function">
    <text evidence="10">Catalyzes the reversible formation of acyl-phosphate (acyl-PO(4)) from acyl-[acyl-carrier-protein] (acyl-ACP). This enzyme utilizes acyl-ACP as fatty acyl donor, but not acyl-CoA.</text>
</comment>
<dbReference type="GO" id="GO:0008654">
    <property type="term" value="P:phospholipid biosynthetic process"/>
    <property type="evidence" value="ECO:0007669"/>
    <property type="project" value="UniProtKB-KW"/>
</dbReference>
<dbReference type="Proteomes" id="UP000237968">
    <property type="component" value="Unassembled WGS sequence"/>
</dbReference>
<evidence type="ECO:0000256" key="2">
    <source>
        <dbReference type="ARBA" id="ARBA00022490"/>
    </source>
</evidence>
<dbReference type="GO" id="GO:0043811">
    <property type="term" value="F:phosphate:acyl-[acyl carrier protein] acyltransferase activity"/>
    <property type="evidence" value="ECO:0007669"/>
    <property type="project" value="UniProtKB-UniRule"/>
</dbReference>
<dbReference type="Pfam" id="PF02504">
    <property type="entry name" value="FA_synthesis"/>
    <property type="match status" value="1"/>
</dbReference>
<evidence type="ECO:0000313" key="11">
    <source>
        <dbReference type="EMBL" id="PRP90548.1"/>
    </source>
</evidence>
<keyword evidence="7 10" id="KW-1208">Phospholipid metabolism</keyword>
<comment type="subcellular location">
    <subcellularLocation>
        <location evidence="10">Cytoplasm</location>
    </subcellularLocation>
    <text evidence="10">Associated with the membrane possibly through PlsY.</text>
</comment>
<comment type="subunit">
    <text evidence="9 10">Homodimer. Probably interacts with PlsY.</text>
</comment>
<evidence type="ECO:0000256" key="3">
    <source>
        <dbReference type="ARBA" id="ARBA00022516"/>
    </source>
</evidence>
<dbReference type="PANTHER" id="PTHR30100">
    <property type="entry name" value="FATTY ACID/PHOSPHOLIPID SYNTHESIS PROTEIN PLSX"/>
    <property type="match status" value="1"/>
</dbReference>
<keyword evidence="4 10" id="KW-0808">Transferase</keyword>
<dbReference type="UniPathway" id="UPA00085"/>
<evidence type="ECO:0000256" key="9">
    <source>
        <dbReference type="ARBA" id="ARBA00046608"/>
    </source>
</evidence>
<keyword evidence="11" id="KW-0012">Acyltransferase</keyword>
<evidence type="ECO:0000256" key="7">
    <source>
        <dbReference type="ARBA" id="ARBA00023264"/>
    </source>
</evidence>
<organism evidence="11 12">
    <name type="scientific">Enhygromyxa salina</name>
    <dbReference type="NCBI Taxonomy" id="215803"/>
    <lineage>
        <taxon>Bacteria</taxon>
        <taxon>Pseudomonadati</taxon>
        <taxon>Myxococcota</taxon>
        <taxon>Polyangia</taxon>
        <taxon>Nannocystales</taxon>
        <taxon>Nannocystaceae</taxon>
        <taxon>Enhygromyxa</taxon>
    </lineage>
</organism>
<dbReference type="NCBIfam" id="TIGR00182">
    <property type="entry name" value="plsX"/>
    <property type="match status" value="1"/>
</dbReference>
<proteinExistence type="inferred from homology"/>
<sequence length="364" mass="37667">MVVMSEGRRLKVALDAFGSDRRPDPEVEAALLAAKDGLALELVGDRAVLDAKLAERGSDRAGLEIVHAPSQISMDASAARAVRAQPDASLCVAVDRLAAREVDAVVSAGNSGALLAAALLRLGRCVGLDRPAIATSLPRADQLDDPAGRTVLLDAGANVECKVLNLVQFAVVGAAYSRIEYGVARPRVAVLANGRESVKGTALTRGAHGILSGHPSDSFEFVGYVEPNELFSARCDVAVTDGWTGNVALKLAEGAMAAWPRMLRAALAEIGSKAPDTEGEAAIAAAIDAGLQLVARHLDPEAHGGAPLLGVDGAVMICHGAAGPRAILNAVIAARRFAERGLTEAIGDALEDHTELFELARKLP</sequence>